<keyword evidence="6" id="KW-1133">Transmembrane helix</keyword>
<comment type="similarity">
    <text evidence="2">Belongs to the HAP2/GCS1 family.</text>
</comment>
<evidence type="ECO:0000256" key="9">
    <source>
        <dbReference type="ARBA" id="ARBA00023157"/>
    </source>
</evidence>
<comment type="subcellular location">
    <subcellularLocation>
        <location evidence="1">Cell membrane</location>
        <topology evidence="1">Single-pass type I membrane protein</topology>
    </subcellularLocation>
</comment>
<dbReference type="Pfam" id="PF10699">
    <property type="entry name" value="HAP2-GCS1"/>
    <property type="match status" value="1"/>
</dbReference>
<keyword evidence="3" id="KW-1003">Cell membrane</keyword>
<reference evidence="12" key="1">
    <citation type="submission" date="2023-03" db="EMBL/GenBank/DDBJ databases">
        <authorList>
            <person name="Steffen K."/>
            <person name="Cardenas P."/>
        </authorList>
    </citation>
    <scope>NUCLEOTIDE SEQUENCE</scope>
</reference>
<dbReference type="GO" id="GO:0008289">
    <property type="term" value="F:lipid binding"/>
    <property type="evidence" value="ECO:0007669"/>
    <property type="project" value="UniProtKB-KW"/>
</dbReference>
<evidence type="ECO:0000256" key="7">
    <source>
        <dbReference type="ARBA" id="ARBA00023121"/>
    </source>
</evidence>
<dbReference type="GO" id="GO:0005886">
    <property type="term" value="C:plasma membrane"/>
    <property type="evidence" value="ECO:0007669"/>
    <property type="project" value="UniProtKB-SubCell"/>
</dbReference>
<evidence type="ECO:0000256" key="8">
    <source>
        <dbReference type="ARBA" id="ARBA00023136"/>
    </source>
</evidence>
<dbReference type="PANTHER" id="PTHR31764">
    <property type="entry name" value="PROTEIN HAPLESS 2"/>
    <property type="match status" value="1"/>
</dbReference>
<feature type="non-terminal residue" evidence="12">
    <location>
        <position position="118"/>
    </location>
</feature>
<gene>
    <name evidence="12" type="ORF">GBAR_LOCUS23066</name>
</gene>
<keyword evidence="5" id="KW-0732">Signal</keyword>
<evidence type="ECO:0000256" key="2">
    <source>
        <dbReference type="ARBA" id="ARBA00010929"/>
    </source>
</evidence>
<evidence type="ECO:0000256" key="1">
    <source>
        <dbReference type="ARBA" id="ARBA00004251"/>
    </source>
</evidence>
<dbReference type="AlphaFoldDB" id="A0AA35X2A8"/>
<evidence type="ECO:0000256" key="5">
    <source>
        <dbReference type="ARBA" id="ARBA00022729"/>
    </source>
</evidence>
<keyword evidence="4" id="KW-0812">Transmembrane</keyword>
<feature type="domain" description="Generative cell specific-1/HAP2" evidence="11">
    <location>
        <begin position="2"/>
        <end position="87"/>
    </location>
</feature>
<evidence type="ECO:0000313" key="12">
    <source>
        <dbReference type="EMBL" id="CAI8041484.1"/>
    </source>
</evidence>
<keyword evidence="9" id="KW-1015">Disulfide bond</keyword>
<proteinExistence type="inferred from homology"/>
<feature type="non-terminal residue" evidence="12">
    <location>
        <position position="1"/>
    </location>
</feature>
<dbReference type="InterPro" id="IPR040326">
    <property type="entry name" value="HAP2/GCS1"/>
</dbReference>
<evidence type="ECO:0000256" key="3">
    <source>
        <dbReference type="ARBA" id="ARBA00022475"/>
    </source>
</evidence>
<accession>A0AA35X2A8</accession>
<evidence type="ECO:0000256" key="10">
    <source>
        <dbReference type="ARBA" id="ARBA00023279"/>
    </source>
</evidence>
<evidence type="ECO:0000256" key="4">
    <source>
        <dbReference type="ARBA" id="ARBA00022692"/>
    </source>
</evidence>
<keyword evidence="13" id="KW-1185">Reference proteome</keyword>
<dbReference type="EMBL" id="CASHTH010003191">
    <property type="protein sequence ID" value="CAI8041484.1"/>
    <property type="molecule type" value="Genomic_DNA"/>
</dbReference>
<comment type="caution">
    <text evidence="12">The sequence shown here is derived from an EMBL/GenBank/DDBJ whole genome shotgun (WGS) entry which is preliminary data.</text>
</comment>
<dbReference type="GO" id="GO:0007338">
    <property type="term" value="P:single fertilization"/>
    <property type="evidence" value="ECO:0007669"/>
    <property type="project" value="UniProtKB-KW"/>
</dbReference>
<name>A0AA35X2A8_GEOBA</name>
<evidence type="ECO:0000259" key="11">
    <source>
        <dbReference type="Pfam" id="PF10699"/>
    </source>
</evidence>
<dbReference type="Proteomes" id="UP001174909">
    <property type="component" value="Unassembled WGS sequence"/>
</dbReference>
<organism evidence="12 13">
    <name type="scientific">Geodia barretti</name>
    <name type="common">Barrett's horny sponge</name>
    <dbReference type="NCBI Taxonomy" id="519541"/>
    <lineage>
        <taxon>Eukaryota</taxon>
        <taxon>Metazoa</taxon>
        <taxon>Porifera</taxon>
        <taxon>Demospongiae</taxon>
        <taxon>Heteroscleromorpha</taxon>
        <taxon>Tetractinellida</taxon>
        <taxon>Astrophorina</taxon>
        <taxon>Geodiidae</taxon>
        <taxon>Geodia</taxon>
    </lineage>
</organism>
<dbReference type="InterPro" id="IPR018928">
    <property type="entry name" value="HAP2/GCS1_dom"/>
</dbReference>
<evidence type="ECO:0000256" key="6">
    <source>
        <dbReference type="ARBA" id="ARBA00022989"/>
    </source>
</evidence>
<protein>
    <submittedName>
        <fullName evidence="12">Hapless 2</fullName>
    </submittedName>
</protein>
<sequence length="118" mass="12297">GHGSLTVEVGNTGEVLSEYSVSVTKCTTGLHDIAAKTLSLNPGEVKNTSFTLRSGDTDGGDKKCEVQLYDSNFNLLDTAMIDIKVGAACMCFGICGCVCEDDENVKSTAHCSEAGPPT</sequence>
<keyword evidence="10" id="KW-0278">Fertilization</keyword>
<keyword evidence="7" id="KW-0446">Lipid-binding</keyword>
<evidence type="ECO:0000313" key="13">
    <source>
        <dbReference type="Proteomes" id="UP001174909"/>
    </source>
</evidence>
<keyword evidence="8" id="KW-0472">Membrane</keyword>
<dbReference type="PANTHER" id="PTHR31764:SF0">
    <property type="entry name" value="GENERATIVE CELL SPECIFIC-1_HAP2 DOMAIN-CONTAINING PROTEIN"/>
    <property type="match status" value="1"/>
</dbReference>